<dbReference type="Proteomes" id="UP000031967">
    <property type="component" value="Unassembled WGS sequence"/>
</dbReference>
<keyword evidence="9" id="KW-1185">Reference proteome</keyword>
<dbReference type="PROSITE" id="PS51819">
    <property type="entry name" value="VOC"/>
    <property type="match status" value="1"/>
</dbReference>
<proteinExistence type="inferred from homology"/>
<dbReference type="Pfam" id="PF00903">
    <property type="entry name" value="Glyoxalase"/>
    <property type="match status" value="1"/>
</dbReference>
<keyword evidence="4 6" id="KW-0460">Magnesium</keyword>
<keyword evidence="5 6" id="KW-0046">Antibiotic resistance</keyword>
<comment type="subcellular location">
    <subcellularLocation>
        <location evidence="6">Cytoplasm</location>
    </subcellularLocation>
</comment>
<dbReference type="InterPro" id="IPR037523">
    <property type="entry name" value="VOC_core"/>
</dbReference>
<comment type="caution">
    <text evidence="8">The sequence shown here is derived from an EMBL/GenBank/DDBJ whole genome shotgun (WGS) entry which is preliminary data.</text>
</comment>
<evidence type="ECO:0000313" key="8">
    <source>
        <dbReference type="EMBL" id="KIL39788.1"/>
    </source>
</evidence>
<dbReference type="RefSeq" id="WP_041048913.1">
    <property type="nucleotide sequence ID" value="NZ_JXAK01000031.1"/>
</dbReference>
<keyword evidence="3 6" id="KW-0479">Metal-binding</keyword>
<feature type="binding site" evidence="6">
    <location>
        <position position="67"/>
    </location>
    <ligand>
        <name>Mg(2+)</name>
        <dbReference type="ChEBI" id="CHEBI:18420"/>
    </ligand>
</feature>
<sequence length="141" mass="16622">MHIQGVNHLLFSVSDLQRSIAFYRDALGARLLAEGRKLAYFDLAGIWLALNVEEDIPRRDIHLSYTHLAFTVAEAELPAWEHRLREHGVTILESRERDPRDRNSIYFTDPDGHKFELHTGTLQNRLQYYRSAMPHMKFYER</sequence>
<dbReference type="HAMAP" id="MF_01512">
    <property type="entry name" value="FosB"/>
    <property type="match status" value="1"/>
</dbReference>
<dbReference type="InterPro" id="IPR051332">
    <property type="entry name" value="Fosfomycin_Res_Enzymes"/>
</dbReference>
<dbReference type="PANTHER" id="PTHR36113">
    <property type="entry name" value="LYASE, PUTATIVE-RELATED-RELATED"/>
    <property type="match status" value="1"/>
</dbReference>
<evidence type="ECO:0000259" key="7">
    <source>
        <dbReference type="PROSITE" id="PS51819"/>
    </source>
</evidence>
<comment type="similarity">
    <text evidence="6">Belongs to the fosfomycin resistance protein family. FosB subfamily.</text>
</comment>
<feature type="binding site" evidence="6">
    <location>
        <position position="116"/>
    </location>
    <ligand>
        <name>Mg(2+)</name>
        <dbReference type="ChEBI" id="CHEBI:18420"/>
    </ligand>
</feature>
<evidence type="ECO:0000256" key="5">
    <source>
        <dbReference type="ARBA" id="ARBA00023251"/>
    </source>
</evidence>
<evidence type="ECO:0000256" key="3">
    <source>
        <dbReference type="ARBA" id="ARBA00022723"/>
    </source>
</evidence>
<protein>
    <recommendedName>
        <fullName evidence="6">Metallothiol transferase FosB</fullName>
        <ecNumber evidence="6">2.5.1.-</ecNumber>
    </recommendedName>
    <alternativeName>
        <fullName evidence="6">Fosfomycin resistance protein</fullName>
    </alternativeName>
</protein>
<accession>A0ABR5AG38</accession>
<evidence type="ECO:0000256" key="4">
    <source>
        <dbReference type="ARBA" id="ARBA00022842"/>
    </source>
</evidence>
<dbReference type="EC" id="2.5.1.-" evidence="6"/>
<dbReference type="InterPro" id="IPR004360">
    <property type="entry name" value="Glyas_Fos-R_dOase_dom"/>
</dbReference>
<dbReference type="InterPro" id="IPR022858">
    <property type="entry name" value="Metallothiol_Trafse_FosB"/>
</dbReference>
<dbReference type="SUPFAM" id="SSF54593">
    <property type="entry name" value="Glyoxalase/Bleomycin resistance protein/Dihydroxybiphenyl dioxygenase"/>
    <property type="match status" value="1"/>
</dbReference>
<evidence type="ECO:0000256" key="1">
    <source>
        <dbReference type="ARBA" id="ARBA00022490"/>
    </source>
</evidence>
<name>A0ABR5AG38_9BACL</name>
<dbReference type="InterPro" id="IPR029068">
    <property type="entry name" value="Glyas_Bleomycin-R_OHBP_Dase"/>
</dbReference>
<evidence type="ECO:0000256" key="6">
    <source>
        <dbReference type="HAMAP-Rule" id="MF_01512"/>
    </source>
</evidence>
<evidence type="ECO:0000256" key="2">
    <source>
        <dbReference type="ARBA" id="ARBA00022679"/>
    </source>
</evidence>
<keyword evidence="1 6" id="KW-0963">Cytoplasm</keyword>
<dbReference type="NCBIfam" id="NF003152">
    <property type="entry name" value="PRK04101.1"/>
    <property type="match status" value="1"/>
</dbReference>
<comment type="function">
    <text evidence="6">Metallothiol transferase which confers resistance to fosfomycin by catalyzing the addition of a thiol cofactor to fosfomycin. L-cysteine is probably the physiological thiol donor.</text>
</comment>
<dbReference type="PANTHER" id="PTHR36113:SF6">
    <property type="entry name" value="FOSFOMYCIN RESISTANCE PROTEIN FOSX"/>
    <property type="match status" value="1"/>
</dbReference>
<dbReference type="EMBL" id="JXAK01000031">
    <property type="protein sequence ID" value="KIL39788.1"/>
    <property type="molecule type" value="Genomic_DNA"/>
</dbReference>
<dbReference type="Gene3D" id="3.10.180.10">
    <property type="entry name" value="2,3-Dihydroxybiphenyl 1,2-Dioxygenase, domain 1"/>
    <property type="match status" value="1"/>
</dbReference>
<gene>
    <name evidence="6" type="primary">fosB</name>
    <name evidence="8" type="ORF">SD70_17990</name>
</gene>
<reference evidence="8 9" key="1">
    <citation type="submission" date="2014-12" db="EMBL/GenBank/DDBJ databases">
        <title>Draft genome sequence of Paenibacillus kamchatkensis strain B-2647.</title>
        <authorList>
            <person name="Karlyshev A.V."/>
            <person name="Kudryashova E.B."/>
        </authorList>
    </citation>
    <scope>NUCLEOTIDE SEQUENCE [LARGE SCALE GENOMIC DNA]</scope>
    <source>
        <strain evidence="8 9">VKM B-2647</strain>
    </source>
</reference>
<keyword evidence="2 6" id="KW-0808">Transferase</keyword>
<feature type="domain" description="VOC" evidence="7">
    <location>
        <begin position="5"/>
        <end position="120"/>
    </location>
</feature>
<comment type="cofactor">
    <cofactor evidence="6">
        <name>Mg(2+)</name>
        <dbReference type="ChEBI" id="CHEBI:18420"/>
    </cofactor>
</comment>
<evidence type="ECO:0000313" key="9">
    <source>
        <dbReference type="Proteomes" id="UP000031967"/>
    </source>
</evidence>
<feature type="binding site" evidence="6">
    <location>
        <position position="8"/>
    </location>
    <ligand>
        <name>Mg(2+)</name>
        <dbReference type="ChEBI" id="CHEBI:18420"/>
    </ligand>
</feature>
<organism evidence="8 9">
    <name type="scientific">Gordoniibacillus kamchatkensis</name>
    <dbReference type="NCBI Taxonomy" id="1590651"/>
    <lineage>
        <taxon>Bacteria</taxon>
        <taxon>Bacillati</taxon>
        <taxon>Bacillota</taxon>
        <taxon>Bacilli</taxon>
        <taxon>Bacillales</taxon>
        <taxon>Paenibacillaceae</taxon>
        <taxon>Gordoniibacillus</taxon>
    </lineage>
</organism>
<comment type="subunit">
    <text evidence="6">Homodimer.</text>
</comment>